<evidence type="ECO:0000313" key="2">
    <source>
        <dbReference type="Proteomes" id="UP000758603"/>
    </source>
</evidence>
<gene>
    <name evidence="1" type="ORF">BKA67DRAFT_143648</name>
</gene>
<sequence length="72" mass="8409">MRRRNIPKTGKVIAIKTWSVAARYEPSDIKSTRGKSDPRSRQFDIWSMGCVLLERYYGLLTYTEPWTPSKLT</sequence>
<protein>
    <recommendedName>
        <fullName evidence="3">Protein kinase domain-containing protein</fullName>
    </recommendedName>
</protein>
<reference evidence="1" key="1">
    <citation type="journal article" date="2021" name="Nat. Commun.">
        <title>Genetic determinants of endophytism in the Arabidopsis root mycobiome.</title>
        <authorList>
            <person name="Mesny F."/>
            <person name="Miyauchi S."/>
            <person name="Thiergart T."/>
            <person name="Pickel B."/>
            <person name="Atanasova L."/>
            <person name="Karlsson M."/>
            <person name="Huettel B."/>
            <person name="Barry K.W."/>
            <person name="Haridas S."/>
            <person name="Chen C."/>
            <person name="Bauer D."/>
            <person name="Andreopoulos W."/>
            <person name="Pangilinan J."/>
            <person name="LaButti K."/>
            <person name="Riley R."/>
            <person name="Lipzen A."/>
            <person name="Clum A."/>
            <person name="Drula E."/>
            <person name="Henrissat B."/>
            <person name="Kohler A."/>
            <person name="Grigoriev I.V."/>
            <person name="Martin F.M."/>
            <person name="Hacquard S."/>
        </authorList>
    </citation>
    <scope>NUCLEOTIDE SEQUENCE</scope>
    <source>
        <strain evidence="1">MPI-SDFR-AT-0073</strain>
    </source>
</reference>
<dbReference type="AlphaFoldDB" id="A0A9P8RJF9"/>
<evidence type="ECO:0008006" key="3">
    <source>
        <dbReference type="Google" id="ProtNLM"/>
    </source>
</evidence>
<proteinExistence type="predicted"/>
<organism evidence="1 2">
    <name type="scientific">Truncatella angustata</name>
    <dbReference type="NCBI Taxonomy" id="152316"/>
    <lineage>
        <taxon>Eukaryota</taxon>
        <taxon>Fungi</taxon>
        <taxon>Dikarya</taxon>
        <taxon>Ascomycota</taxon>
        <taxon>Pezizomycotina</taxon>
        <taxon>Sordariomycetes</taxon>
        <taxon>Xylariomycetidae</taxon>
        <taxon>Amphisphaeriales</taxon>
        <taxon>Sporocadaceae</taxon>
        <taxon>Truncatella</taxon>
    </lineage>
</organism>
<dbReference type="EMBL" id="JAGPXC010000015">
    <property type="protein sequence ID" value="KAH6638533.1"/>
    <property type="molecule type" value="Genomic_DNA"/>
</dbReference>
<dbReference type="RefSeq" id="XP_045950805.1">
    <property type="nucleotide sequence ID" value="XM_046095069.1"/>
</dbReference>
<evidence type="ECO:0000313" key="1">
    <source>
        <dbReference type="EMBL" id="KAH6638533.1"/>
    </source>
</evidence>
<dbReference type="OrthoDB" id="4062651at2759"/>
<accession>A0A9P8RJF9</accession>
<dbReference type="GeneID" id="70123962"/>
<keyword evidence="2" id="KW-1185">Reference proteome</keyword>
<name>A0A9P8RJF9_9PEZI</name>
<dbReference type="Proteomes" id="UP000758603">
    <property type="component" value="Unassembled WGS sequence"/>
</dbReference>
<comment type="caution">
    <text evidence="1">The sequence shown here is derived from an EMBL/GenBank/DDBJ whole genome shotgun (WGS) entry which is preliminary data.</text>
</comment>